<protein>
    <submittedName>
        <fullName evidence="1">Phage tail protein</fullName>
    </submittedName>
</protein>
<accession>A0A483L9Y2</accession>
<proteinExistence type="predicted"/>
<dbReference type="RefSeq" id="WP_117068192.1">
    <property type="nucleotide sequence ID" value="NZ_JAMZDT010000007.1"/>
</dbReference>
<organism evidence="1">
    <name type="scientific">Klebsiella pneumoniae</name>
    <dbReference type="NCBI Taxonomy" id="573"/>
    <lineage>
        <taxon>Bacteria</taxon>
        <taxon>Pseudomonadati</taxon>
        <taxon>Pseudomonadota</taxon>
        <taxon>Gammaproteobacteria</taxon>
        <taxon>Enterobacterales</taxon>
        <taxon>Enterobacteriaceae</taxon>
        <taxon>Klebsiella/Raoultella group</taxon>
        <taxon>Klebsiella</taxon>
        <taxon>Klebsiella pneumoniae complex</taxon>
    </lineage>
</organism>
<dbReference type="InterPro" id="IPR009678">
    <property type="entry name" value="Phage_tail_completion_R"/>
</dbReference>
<name>A0A483L9Y2_KLEPN</name>
<dbReference type="EMBL" id="SDCM01000019">
    <property type="protein sequence ID" value="TCX72681.1"/>
    <property type="molecule type" value="Genomic_DNA"/>
</dbReference>
<sequence length="167" mass="18811">MKNTQLESLTAFFRDNVPARAMGGFTSVMDEMQFIPAAKDLGLEQYRQAVIRYSAVLSWERFPYRICDPRLLFSLMAAWLDDTDRELFDELGINEADPDWDVSVDTEETATVIVSVPMVEELVLVPDEKGAIPWQGQRWRLADPEIWTAFSAQIFGTDSTGAPVGDA</sequence>
<evidence type="ECO:0000313" key="1">
    <source>
        <dbReference type="EMBL" id="TCX72681.1"/>
    </source>
</evidence>
<reference evidence="1" key="1">
    <citation type="submission" date="2019-01" db="EMBL/GenBank/DDBJ databases">
        <authorList>
            <person name="Lista F."/>
            <person name="Anselmo A."/>
        </authorList>
    </citation>
    <scope>NUCLEOTIDE SEQUENCE</scope>
    <source>
        <strain evidence="1">10S</strain>
    </source>
</reference>
<dbReference type="Pfam" id="PF06891">
    <property type="entry name" value="P2_Phage_GpR"/>
    <property type="match status" value="1"/>
</dbReference>
<gene>
    <name evidence="1" type="ORF">ETE64_13665</name>
</gene>
<comment type="caution">
    <text evidence="1">The sequence shown here is derived from an EMBL/GenBank/DDBJ whole genome shotgun (WGS) entry which is preliminary data.</text>
</comment>
<dbReference type="AlphaFoldDB" id="A0A483L9Y2"/>